<evidence type="ECO:0000256" key="5">
    <source>
        <dbReference type="ARBA" id="ARBA00022676"/>
    </source>
</evidence>
<dbReference type="FunFam" id="3.40.50.2020:FF:000003">
    <property type="entry name" value="Uracil phosphoribosyltransferase"/>
    <property type="match status" value="1"/>
</dbReference>
<comment type="pathway">
    <text evidence="1 15">Pyrimidine metabolism; UMP biosynthesis via salvage pathway; UMP from uracil: step 1/1.</text>
</comment>
<proteinExistence type="inferred from homology"/>
<dbReference type="GO" id="GO:0005525">
    <property type="term" value="F:GTP binding"/>
    <property type="evidence" value="ECO:0007669"/>
    <property type="project" value="UniProtKB-KW"/>
</dbReference>
<dbReference type="AlphaFoldDB" id="A0A7V8JT60"/>
<dbReference type="PANTHER" id="PTHR32315:SF4">
    <property type="entry name" value="URACIL PHOSPHORIBOSYLTRANSFERASE, CHLOROPLASTIC"/>
    <property type="match status" value="1"/>
</dbReference>
<feature type="binding site" evidence="15">
    <location>
        <begin position="205"/>
        <end position="207"/>
    </location>
    <ligand>
        <name>uracil</name>
        <dbReference type="ChEBI" id="CHEBI:17568"/>
    </ligand>
</feature>
<keyword evidence="6 15" id="KW-0808">Transferase</keyword>
<gene>
    <name evidence="15 17" type="primary">upp</name>
    <name evidence="17" type="ORF">GAK35_03572</name>
</gene>
<evidence type="ECO:0000256" key="11">
    <source>
        <dbReference type="ARBA" id="ARBA00052919"/>
    </source>
</evidence>
<comment type="caution">
    <text evidence="17">The sequence shown here is derived from an EMBL/GenBank/DDBJ whole genome shotgun (WGS) entry which is preliminary data.</text>
</comment>
<dbReference type="PANTHER" id="PTHR32315">
    <property type="entry name" value="ADENINE PHOSPHORIBOSYLTRANSFERASE"/>
    <property type="match status" value="1"/>
</dbReference>
<keyword evidence="9 15" id="KW-0342">GTP-binding</keyword>
<protein>
    <recommendedName>
        <fullName evidence="13 15">Uracil phosphoribosyltransferase</fullName>
        <ecNumber evidence="3 15">2.4.2.9</ecNumber>
    </recommendedName>
    <alternativeName>
        <fullName evidence="10 15">UMP pyrophosphorylase</fullName>
    </alternativeName>
    <alternativeName>
        <fullName evidence="14 15">UPRTase</fullName>
    </alternativeName>
</protein>
<dbReference type="GO" id="GO:0006223">
    <property type="term" value="P:uracil salvage"/>
    <property type="evidence" value="ECO:0007669"/>
    <property type="project" value="InterPro"/>
</dbReference>
<dbReference type="UniPathway" id="UPA00574">
    <property type="reaction ID" value="UER00636"/>
</dbReference>
<feature type="binding site" evidence="15">
    <location>
        <position position="85"/>
    </location>
    <ligand>
        <name>5-phospho-alpha-D-ribose 1-diphosphate</name>
        <dbReference type="ChEBI" id="CHEBI:58017"/>
    </ligand>
</feature>
<feature type="binding site" evidence="15">
    <location>
        <position position="206"/>
    </location>
    <ligand>
        <name>5-phospho-alpha-D-ribose 1-diphosphate</name>
        <dbReference type="ChEBI" id="CHEBI:58017"/>
    </ligand>
</feature>
<evidence type="ECO:0000256" key="6">
    <source>
        <dbReference type="ARBA" id="ARBA00022679"/>
    </source>
</evidence>
<keyword evidence="7 15" id="KW-0547">Nucleotide-binding</keyword>
<dbReference type="NCBIfam" id="NF001097">
    <property type="entry name" value="PRK00129.1"/>
    <property type="match status" value="1"/>
</dbReference>
<dbReference type="GO" id="GO:0004845">
    <property type="term" value="F:uracil phosphoribosyltransferase activity"/>
    <property type="evidence" value="ECO:0007669"/>
    <property type="project" value="UniProtKB-UniRule"/>
</dbReference>
<dbReference type="Gene3D" id="3.40.50.2020">
    <property type="match status" value="1"/>
</dbReference>
<dbReference type="HAMAP" id="MF_01218_B">
    <property type="entry name" value="Upp_B"/>
    <property type="match status" value="1"/>
</dbReference>
<name>A0A7V8JT60_9BURK</name>
<dbReference type="GO" id="GO:0044206">
    <property type="term" value="P:UMP salvage"/>
    <property type="evidence" value="ECO:0007669"/>
    <property type="project" value="UniProtKB-UniRule"/>
</dbReference>
<dbReference type="Proteomes" id="UP000462435">
    <property type="component" value="Unassembled WGS sequence"/>
</dbReference>
<comment type="similarity">
    <text evidence="2 15">Belongs to the UPRTase family.</text>
</comment>
<evidence type="ECO:0000256" key="2">
    <source>
        <dbReference type="ARBA" id="ARBA00009516"/>
    </source>
</evidence>
<comment type="catalytic activity">
    <reaction evidence="11 15">
        <text>UMP + diphosphate = 5-phospho-alpha-D-ribose 1-diphosphate + uracil</text>
        <dbReference type="Rhea" id="RHEA:13017"/>
        <dbReference type="ChEBI" id="CHEBI:17568"/>
        <dbReference type="ChEBI" id="CHEBI:33019"/>
        <dbReference type="ChEBI" id="CHEBI:57865"/>
        <dbReference type="ChEBI" id="CHEBI:58017"/>
        <dbReference type="EC" id="2.4.2.9"/>
    </reaction>
</comment>
<organism evidence="17 18">
    <name type="scientific">Herbaspirillum frisingense</name>
    <dbReference type="NCBI Taxonomy" id="92645"/>
    <lineage>
        <taxon>Bacteria</taxon>
        <taxon>Pseudomonadati</taxon>
        <taxon>Pseudomonadota</taxon>
        <taxon>Betaproteobacteria</taxon>
        <taxon>Burkholderiales</taxon>
        <taxon>Oxalobacteraceae</taxon>
        <taxon>Herbaspirillum</taxon>
    </lineage>
</organism>
<evidence type="ECO:0000256" key="8">
    <source>
        <dbReference type="ARBA" id="ARBA00022842"/>
    </source>
</evidence>
<dbReference type="GO" id="GO:0005737">
    <property type="term" value="C:cytoplasm"/>
    <property type="evidence" value="ECO:0007669"/>
    <property type="project" value="UniProtKB-ARBA"/>
</dbReference>
<dbReference type="InterPro" id="IPR050054">
    <property type="entry name" value="UPRTase/APRTase"/>
</dbReference>
<feature type="binding site" evidence="15">
    <location>
        <begin position="135"/>
        <end position="143"/>
    </location>
    <ligand>
        <name>5-phospho-alpha-D-ribose 1-diphosphate</name>
        <dbReference type="ChEBI" id="CHEBI:58017"/>
    </ligand>
</feature>
<keyword evidence="4 15" id="KW-0021">Allosteric enzyme</keyword>
<keyword evidence="8 15" id="KW-0460">Magnesium</keyword>
<dbReference type="EMBL" id="WNDX01000143">
    <property type="protein sequence ID" value="KAF1040266.1"/>
    <property type="molecule type" value="Genomic_DNA"/>
</dbReference>
<reference evidence="18" key="1">
    <citation type="journal article" date="2020" name="MBio">
        <title>Horizontal gene transfer to a defensive symbiont with a reduced genome amongst a multipartite beetle microbiome.</title>
        <authorList>
            <person name="Waterworth S.C."/>
            <person name="Florez L.V."/>
            <person name="Rees E.R."/>
            <person name="Hertweck C."/>
            <person name="Kaltenpoth M."/>
            <person name="Kwan J.C."/>
        </authorList>
    </citation>
    <scope>NUCLEOTIDE SEQUENCE [LARGE SCALE GENOMIC DNA]</scope>
</reference>
<evidence type="ECO:0000256" key="15">
    <source>
        <dbReference type="HAMAP-Rule" id="MF_01218"/>
    </source>
</evidence>
<dbReference type="EC" id="2.4.2.9" evidence="3 15"/>
<dbReference type="InterPro" id="IPR029057">
    <property type="entry name" value="PRTase-like"/>
</dbReference>
<evidence type="ECO:0000313" key="17">
    <source>
        <dbReference type="EMBL" id="KAF1040266.1"/>
    </source>
</evidence>
<dbReference type="NCBIfam" id="TIGR01091">
    <property type="entry name" value="upp"/>
    <property type="match status" value="1"/>
</dbReference>
<evidence type="ECO:0000259" key="16">
    <source>
        <dbReference type="Pfam" id="PF14681"/>
    </source>
</evidence>
<dbReference type="InterPro" id="IPR005765">
    <property type="entry name" value="UPRT"/>
</dbReference>
<evidence type="ECO:0000256" key="14">
    <source>
        <dbReference type="ARBA" id="ARBA00079807"/>
    </source>
</evidence>
<accession>A0A7V8JT60</accession>
<sequence>MKQDPRFKNLFILNHPLIQHKLTHMRDKRTSTRTFRDLLREITLLMGYEITRDLPLTTETIETPLVTYEAPVIAGRKLAVVPVLRAGVGMSDGLLELIPSARVGHIGVYRDENHQPVEYLVRLPDLQDRIMILCDPMVATGNSAVYAVDALKKRGVPASHIIFVALVAAPEGVQVFADAHPDVKLYVASLDSHLDDHAYIVPGLGDAGDRIFGTKRLLRNYFKSCFNRVQQIKAQANDRKASWI</sequence>
<comment type="activity regulation">
    <text evidence="15">Allosterically activated by GTP.</text>
</comment>
<dbReference type="CDD" id="cd06223">
    <property type="entry name" value="PRTases_typeI"/>
    <property type="match status" value="1"/>
</dbReference>
<comment type="function">
    <text evidence="12 15">Catalyzes the conversion of uracil and 5-phospho-alpha-D-ribose 1-diphosphate (PRPP) to UMP and diphosphate.</text>
</comment>
<evidence type="ECO:0000256" key="12">
    <source>
        <dbReference type="ARBA" id="ARBA00056901"/>
    </source>
</evidence>
<evidence type="ECO:0000256" key="9">
    <source>
        <dbReference type="ARBA" id="ARBA00023134"/>
    </source>
</evidence>
<comment type="cofactor">
    <cofactor evidence="15">
        <name>Mg(2+)</name>
        <dbReference type="ChEBI" id="CHEBI:18420"/>
    </cofactor>
    <text evidence="15">Binds 1 Mg(2+) ion per subunit. The magnesium is bound as Mg-PRPP.</text>
</comment>
<evidence type="ECO:0000256" key="1">
    <source>
        <dbReference type="ARBA" id="ARBA00005180"/>
    </source>
</evidence>
<dbReference type="SUPFAM" id="SSF53271">
    <property type="entry name" value="PRTase-like"/>
    <property type="match status" value="1"/>
</dbReference>
<dbReference type="InterPro" id="IPR034332">
    <property type="entry name" value="Upp_B"/>
</dbReference>
<feature type="binding site" evidence="15">
    <location>
        <position position="200"/>
    </location>
    <ligand>
        <name>uracil</name>
        <dbReference type="ChEBI" id="CHEBI:17568"/>
    </ligand>
</feature>
<evidence type="ECO:0000256" key="4">
    <source>
        <dbReference type="ARBA" id="ARBA00022533"/>
    </source>
</evidence>
<feature type="binding site" evidence="15">
    <location>
        <position position="110"/>
    </location>
    <ligand>
        <name>5-phospho-alpha-D-ribose 1-diphosphate</name>
        <dbReference type="ChEBI" id="CHEBI:58017"/>
    </ligand>
</feature>
<evidence type="ECO:0000256" key="7">
    <source>
        <dbReference type="ARBA" id="ARBA00022741"/>
    </source>
</evidence>
<evidence type="ECO:0000256" key="3">
    <source>
        <dbReference type="ARBA" id="ARBA00011894"/>
    </source>
</evidence>
<keyword evidence="5 15" id="KW-0328">Glycosyltransferase</keyword>
<feature type="domain" description="Phosphoribosyltransferase" evidence="16">
    <location>
        <begin position="13"/>
        <end position="214"/>
    </location>
</feature>
<evidence type="ECO:0000256" key="10">
    <source>
        <dbReference type="ARBA" id="ARBA00031082"/>
    </source>
</evidence>
<dbReference type="InterPro" id="IPR000836">
    <property type="entry name" value="PRTase_dom"/>
</dbReference>
<dbReference type="GO" id="GO:0000287">
    <property type="term" value="F:magnesium ion binding"/>
    <property type="evidence" value="ECO:0007669"/>
    <property type="project" value="UniProtKB-UniRule"/>
</dbReference>
<evidence type="ECO:0000256" key="13">
    <source>
        <dbReference type="ARBA" id="ARBA00072146"/>
    </source>
</evidence>
<dbReference type="Pfam" id="PF14681">
    <property type="entry name" value="UPRTase"/>
    <property type="match status" value="1"/>
</dbReference>
<evidence type="ECO:0000313" key="18">
    <source>
        <dbReference type="Proteomes" id="UP000462435"/>
    </source>
</evidence>